<keyword evidence="2" id="KW-0378">Hydrolase</keyword>
<organism evidence="2 3">
    <name type="scientific">Actinomadura verrucosospora</name>
    <dbReference type="NCBI Taxonomy" id="46165"/>
    <lineage>
        <taxon>Bacteria</taxon>
        <taxon>Bacillati</taxon>
        <taxon>Actinomycetota</taxon>
        <taxon>Actinomycetes</taxon>
        <taxon>Streptosporangiales</taxon>
        <taxon>Thermomonosporaceae</taxon>
        <taxon>Actinomadura</taxon>
    </lineage>
</organism>
<dbReference type="Proteomes" id="UP000501240">
    <property type="component" value="Chromosome"/>
</dbReference>
<dbReference type="RefSeq" id="WP_173097872.1">
    <property type="nucleotide sequence ID" value="NZ_CP053892.1"/>
</dbReference>
<dbReference type="InterPro" id="IPR029058">
    <property type="entry name" value="AB_hydrolase_fold"/>
</dbReference>
<dbReference type="InterPro" id="IPR005152">
    <property type="entry name" value="Lipase_secreted"/>
</dbReference>
<dbReference type="PANTHER" id="PTHR34853:SF1">
    <property type="entry name" value="LIPASE 5"/>
    <property type="match status" value="1"/>
</dbReference>
<dbReference type="Pfam" id="PF03583">
    <property type="entry name" value="LIP"/>
    <property type="match status" value="1"/>
</dbReference>
<keyword evidence="1" id="KW-0732">Signal</keyword>
<name>A0A7D3ZHP8_ACTVE</name>
<protein>
    <submittedName>
        <fullName evidence="2">Triacylglycerol lipase</fullName>
        <ecNumber evidence="2">3.1.1.3</ecNumber>
    </submittedName>
</protein>
<sequence length="409" mass="41923">MRRSSLRTAAARAVVVAAAGALAATALAAPASADTVPGSVPPDQDPFYKAPANIGTYAPGAIVATRAFTPKAGNVADTANAWQVSYRTNDSHGTPELAVTSVLVPKKAWTGSGARPVVSVQAAEDSTGSQCAPSYGLASGDLFASTAAIYAGPMLSKGWAVAMPDFEGPKSVFMAGVQAGHAVLDGIRAVQRFKDSGIAARAPWALAGYSGGAQATGWAAQLQPSYAPDVKLAGASMGGIPADPEAVARSLDGGVFSGFEAAAAVSLGTEYPEMDIDALMNDKGEQAMKDAAGKCLTSLLTSFAFKKLADYSTVPDPLAVPRVRAVLKANTLGAAAPSVPVFDYHANTDEIVPAAQDDAMVKAWCSRGATVHIVRDAIGEHALEMVVRQNDSVNFLDDRFAGKPPVNDC</sequence>
<dbReference type="PANTHER" id="PTHR34853">
    <property type="match status" value="1"/>
</dbReference>
<dbReference type="SUPFAM" id="SSF53474">
    <property type="entry name" value="alpha/beta-Hydrolases"/>
    <property type="match status" value="1"/>
</dbReference>
<evidence type="ECO:0000313" key="3">
    <source>
        <dbReference type="Proteomes" id="UP000501240"/>
    </source>
</evidence>
<reference evidence="2 3" key="1">
    <citation type="submission" date="2020-05" db="EMBL/GenBank/DDBJ databases">
        <title>Actinomadura verrucosospora NRRL-B18236 (PFL_A860) Genome sequencing and assembly.</title>
        <authorList>
            <person name="Samborskyy M."/>
        </authorList>
    </citation>
    <scope>NUCLEOTIDE SEQUENCE [LARGE SCALE GENOMIC DNA]</scope>
    <source>
        <strain evidence="2 3">NRRL:B18236</strain>
    </source>
</reference>
<gene>
    <name evidence="2" type="ORF">ACTIVE_5640</name>
</gene>
<evidence type="ECO:0000256" key="1">
    <source>
        <dbReference type="SAM" id="SignalP"/>
    </source>
</evidence>
<feature type="chain" id="PRO_5039400863" evidence="1">
    <location>
        <begin position="29"/>
        <end position="409"/>
    </location>
</feature>
<dbReference type="AlphaFoldDB" id="A0A7D3ZHP8"/>
<dbReference type="PIRSF" id="PIRSF029171">
    <property type="entry name" value="Esterase_LipA"/>
    <property type="match status" value="1"/>
</dbReference>
<feature type="signal peptide" evidence="1">
    <location>
        <begin position="1"/>
        <end position="28"/>
    </location>
</feature>
<evidence type="ECO:0000313" key="2">
    <source>
        <dbReference type="EMBL" id="QKG23997.1"/>
    </source>
</evidence>
<dbReference type="Gene3D" id="1.10.260.130">
    <property type="match status" value="1"/>
</dbReference>
<dbReference type="GO" id="GO:0004806">
    <property type="term" value="F:triacylglycerol lipase activity"/>
    <property type="evidence" value="ECO:0007669"/>
    <property type="project" value="UniProtKB-EC"/>
</dbReference>
<dbReference type="EMBL" id="CP053892">
    <property type="protein sequence ID" value="QKG23997.1"/>
    <property type="molecule type" value="Genomic_DNA"/>
</dbReference>
<keyword evidence="3" id="KW-1185">Reference proteome</keyword>
<accession>A0A7D3ZHP8</accession>
<dbReference type="GO" id="GO:0016042">
    <property type="term" value="P:lipid catabolic process"/>
    <property type="evidence" value="ECO:0007669"/>
    <property type="project" value="InterPro"/>
</dbReference>
<dbReference type="Gene3D" id="3.40.50.1820">
    <property type="entry name" value="alpha/beta hydrolase"/>
    <property type="match status" value="1"/>
</dbReference>
<dbReference type="EC" id="3.1.1.3" evidence="2"/>
<proteinExistence type="predicted"/>